<dbReference type="InterPro" id="IPR036890">
    <property type="entry name" value="HATPase_C_sf"/>
</dbReference>
<sequence>MSLHSLLSLHSLPADELLRHVTDVSLAAVQLWRPLYAEGGTLFDFALEYLNPAGQRMLGLPARPGGTMLGRFPHAGPSGTFDFYRQVYESGEPGRLDLNYQADGLDDYYRLAATRCGPLLVVSFTDTSDYEPGAVEQALRESQARERLALADTLRQRRRLLSVFEQVPALVARVNGPDLVLELANAALREAFPGTPPLLGRTVAEALPELANSPLLAHLHSVFRTGVPYHGTALPTRTAAGARYFDVVCQPSHDADGLTAGVFVFAYDVTAQVEARRALQTLNESLEAQVLERTNAALANQATALAAAHRQVQEREAFYRIFEQSPALILLLREPGHRIEYHNPAFHHAFAGRELLGRSFSEALPELVQLGVGTRLTAAFTEGLPAVDAELSLPDLTDPAAPPRFYTFTYQAYREGDQIMGVTVFGTDVTEQVRARQEQAISQRQTATLAEELLLANQRLIRTNADLNAFTYTASHDLGAPLANLQGLFLALREELPPAVQREEAVAPLLRLMQGALDRFQRTLADLTDVIRDDAELQQPAETVDLAALLTDVQLDLQPLLAETQPALTLDVAGCPRLWFAPGHLRSICYNLLSNALKYRDPVRPLQVQLTCRCEATAVVLEVCDNGLGVSAEQQARLFGLFQRLHPQVPGSGVGLYSVKKVVDNAGGSIRVRSEVGEGTCFTIYLPRHMAEVPAVS</sequence>
<dbReference type="Gene3D" id="1.10.287.130">
    <property type="match status" value="1"/>
</dbReference>
<evidence type="ECO:0000313" key="7">
    <source>
        <dbReference type="EMBL" id="SHJ85765.1"/>
    </source>
</evidence>
<comment type="catalytic activity">
    <reaction evidence="1">
        <text>ATP + protein L-histidine = ADP + protein N-phospho-L-histidine.</text>
        <dbReference type="EC" id="2.7.13.3"/>
    </reaction>
</comment>
<dbReference type="GO" id="GO:0000156">
    <property type="term" value="F:phosphorelay response regulator activity"/>
    <property type="evidence" value="ECO:0007669"/>
    <property type="project" value="TreeGrafter"/>
</dbReference>
<dbReference type="SUPFAM" id="SSF47384">
    <property type="entry name" value="Homodimeric domain of signal transducing histidine kinase"/>
    <property type="match status" value="1"/>
</dbReference>
<dbReference type="EC" id="2.7.13.3" evidence="2"/>
<dbReference type="EMBL" id="FQYN01000015">
    <property type="protein sequence ID" value="SHJ85765.1"/>
    <property type="molecule type" value="Genomic_DNA"/>
</dbReference>
<dbReference type="Gene3D" id="3.30.565.10">
    <property type="entry name" value="Histidine kinase-like ATPase, C-terminal domain"/>
    <property type="match status" value="1"/>
</dbReference>
<dbReference type="STRING" id="1121955.SAMN02745146_0365"/>
<feature type="domain" description="Histidine kinase" evidence="6">
    <location>
        <begin position="473"/>
        <end position="690"/>
    </location>
</feature>
<evidence type="ECO:0000256" key="5">
    <source>
        <dbReference type="ARBA" id="ARBA00022777"/>
    </source>
</evidence>
<evidence type="ECO:0000256" key="2">
    <source>
        <dbReference type="ARBA" id="ARBA00012438"/>
    </source>
</evidence>
<dbReference type="InterPro" id="IPR013656">
    <property type="entry name" value="PAS_4"/>
</dbReference>
<dbReference type="InterPro" id="IPR004358">
    <property type="entry name" value="Sig_transdc_His_kin-like_C"/>
</dbReference>
<dbReference type="PANTHER" id="PTHR42878:SF15">
    <property type="entry name" value="BACTERIOPHYTOCHROME"/>
    <property type="match status" value="1"/>
</dbReference>
<dbReference type="InterPro" id="IPR036097">
    <property type="entry name" value="HisK_dim/P_sf"/>
</dbReference>
<proteinExistence type="predicted"/>
<evidence type="ECO:0000256" key="4">
    <source>
        <dbReference type="ARBA" id="ARBA00022679"/>
    </source>
</evidence>
<evidence type="ECO:0000313" key="8">
    <source>
        <dbReference type="Proteomes" id="UP000184418"/>
    </source>
</evidence>
<name>A0A1M6MQG7_9BACT</name>
<evidence type="ECO:0000259" key="6">
    <source>
        <dbReference type="PROSITE" id="PS50109"/>
    </source>
</evidence>
<keyword evidence="4" id="KW-0808">Transferase</keyword>
<dbReference type="GO" id="GO:0030295">
    <property type="term" value="F:protein kinase activator activity"/>
    <property type="evidence" value="ECO:0007669"/>
    <property type="project" value="TreeGrafter"/>
</dbReference>
<dbReference type="Gene3D" id="3.30.450.20">
    <property type="entry name" value="PAS domain"/>
    <property type="match status" value="2"/>
</dbReference>
<dbReference type="PANTHER" id="PTHR42878">
    <property type="entry name" value="TWO-COMPONENT HISTIDINE KINASE"/>
    <property type="match status" value="1"/>
</dbReference>
<dbReference type="AlphaFoldDB" id="A0A1M6MQG7"/>
<organism evidence="7 8">
    <name type="scientific">Hymenobacter daecheongensis DSM 21074</name>
    <dbReference type="NCBI Taxonomy" id="1121955"/>
    <lineage>
        <taxon>Bacteria</taxon>
        <taxon>Pseudomonadati</taxon>
        <taxon>Bacteroidota</taxon>
        <taxon>Cytophagia</taxon>
        <taxon>Cytophagales</taxon>
        <taxon>Hymenobacteraceae</taxon>
        <taxon>Hymenobacter</taxon>
    </lineage>
</organism>
<dbReference type="InterPro" id="IPR003594">
    <property type="entry name" value="HATPase_dom"/>
</dbReference>
<dbReference type="SUPFAM" id="SSF55874">
    <property type="entry name" value="ATPase domain of HSP90 chaperone/DNA topoisomerase II/histidine kinase"/>
    <property type="match status" value="1"/>
</dbReference>
<dbReference type="PROSITE" id="PS50109">
    <property type="entry name" value="HIS_KIN"/>
    <property type="match status" value="1"/>
</dbReference>
<keyword evidence="3" id="KW-0597">Phosphoprotein</keyword>
<accession>A0A1M6MQG7</accession>
<dbReference type="InterPro" id="IPR005467">
    <property type="entry name" value="His_kinase_dom"/>
</dbReference>
<dbReference type="InterPro" id="IPR050351">
    <property type="entry name" value="BphY/WalK/GraS-like"/>
</dbReference>
<dbReference type="GO" id="GO:0007234">
    <property type="term" value="P:osmosensory signaling via phosphorelay pathway"/>
    <property type="evidence" value="ECO:0007669"/>
    <property type="project" value="TreeGrafter"/>
</dbReference>
<keyword evidence="5 7" id="KW-0418">Kinase</keyword>
<dbReference type="CDD" id="cd00082">
    <property type="entry name" value="HisKA"/>
    <property type="match status" value="1"/>
</dbReference>
<dbReference type="SMART" id="SM00387">
    <property type="entry name" value="HATPase_c"/>
    <property type="match status" value="1"/>
</dbReference>
<dbReference type="PRINTS" id="PR00344">
    <property type="entry name" value="BCTRLSENSOR"/>
</dbReference>
<evidence type="ECO:0000256" key="3">
    <source>
        <dbReference type="ARBA" id="ARBA00022553"/>
    </source>
</evidence>
<dbReference type="Pfam" id="PF08448">
    <property type="entry name" value="PAS_4"/>
    <property type="match status" value="2"/>
</dbReference>
<keyword evidence="8" id="KW-1185">Reference proteome</keyword>
<dbReference type="InterPro" id="IPR035965">
    <property type="entry name" value="PAS-like_dom_sf"/>
</dbReference>
<evidence type="ECO:0000256" key="1">
    <source>
        <dbReference type="ARBA" id="ARBA00000085"/>
    </source>
</evidence>
<dbReference type="InterPro" id="IPR003661">
    <property type="entry name" value="HisK_dim/P_dom"/>
</dbReference>
<reference evidence="7 8" key="1">
    <citation type="submission" date="2016-11" db="EMBL/GenBank/DDBJ databases">
        <authorList>
            <person name="Jaros S."/>
            <person name="Januszkiewicz K."/>
            <person name="Wedrychowicz H."/>
        </authorList>
    </citation>
    <scope>NUCLEOTIDE SEQUENCE [LARGE SCALE GENOMIC DNA]</scope>
    <source>
        <strain evidence="7 8">DSM 21074</strain>
    </source>
</reference>
<dbReference type="SUPFAM" id="SSF55785">
    <property type="entry name" value="PYP-like sensor domain (PAS domain)"/>
    <property type="match status" value="2"/>
</dbReference>
<dbReference type="Proteomes" id="UP000184418">
    <property type="component" value="Unassembled WGS sequence"/>
</dbReference>
<dbReference type="Pfam" id="PF02518">
    <property type="entry name" value="HATPase_c"/>
    <property type="match status" value="1"/>
</dbReference>
<gene>
    <name evidence="7" type="ORF">SAMN02745146_0365</name>
</gene>
<protein>
    <recommendedName>
        <fullName evidence="2">histidine kinase</fullName>
        <ecNumber evidence="2">2.7.13.3</ecNumber>
    </recommendedName>
</protein>
<dbReference type="GO" id="GO:0000155">
    <property type="term" value="F:phosphorelay sensor kinase activity"/>
    <property type="evidence" value="ECO:0007669"/>
    <property type="project" value="InterPro"/>
</dbReference>